<dbReference type="PANTHER" id="PTHR11601:SF34">
    <property type="entry name" value="CYSTEINE DESULFURASE"/>
    <property type="match status" value="1"/>
</dbReference>
<dbReference type="Pfam" id="PF00266">
    <property type="entry name" value="Aminotran_5"/>
    <property type="match status" value="1"/>
</dbReference>
<feature type="domain" description="Aminotransferase class V" evidence="13">
    <location>
        <begin position="5"/>
        <end position="370"/>
    </location>
</feature>
<geneLocation type="plasmid" evidence="14 15">
    <name>unnamed4</name>
</geneLocation>
<dbReference type="AlphaFoldDB" id="A0A6G7VQR1"/>
<evidence type="ECO:0000256" key="4">
    <source>
        <dbReference type="ARBA" id="ARBA00012239"/>
    </source>
</evidence>
<dbReference type="GO" id="GO:0051536">
    <property type="term" value="F:iron-sulfur cluster binding"/>
    <property type="evidence" value="ECO:0007669"/>
    <property type="project" value="UniProtKB-KW"/>
</dbReference>
<dbReference type="REBASE" id="395012">
    <property type="entry name" value="M.MspALG8DndAP"/>
</dbReference>
<evidence type="ECO:0000313" key="15">
    <source>
        <dbReference type="Proteomes" id="UP000500791"/>
    </source>
</evidence>
<dbReference type="InterPro" id="IPR020578">
    <property type="entry name" value="Aminotrans_V_PyrdxlP_BS"/>
</dbReference>
<dbReference type="InterPro" id="IPR015424">
    <property type="entry name" value="PyrdxlP-dep_Trfase"/>
</dbReference>
<dbReference type="Proteomes" id="UP000500791">
    <property type="component" value="Plasmid unnamed4"/>
</dbReference>
<dbReference type="GO" id="GO:0046872">
    <property type="term" value="F:metal ion binding"/>
    <property type="evidence" value="ECO:0007669"/>
    <property type="project" value="UniProtKB-KW"/>
</dbReference>
<dbReference type="GO" id="GO:0031071">
    <property type="term" value="F:cysteine desulfurase activity"/>
    <property type="evidence" value="ECO:0007669"/>
    <property type="project" value="UniProtKB-EC"/>
</dbReference>
<dbReference type="Gene3D" id="3.40.640.10">
    <property type="entry name" value="Type I PLP-dependent aspartate aminotransferase-like (Major domain)"/>
    <property type="match status" value="1"/>
</dbReference>
<protein>
    <recommendedName>
        <fullName evidence="5">Cysteine desulfurase</fullName>
        <ecNumber evidence="4">2.8.1.7</ecNumber>
    </recommendedName>
</protein>
<comment type="cofactor">
    <cofactor evidence="1 12">
        <name>pyridoxal 5'-phosphate</name>
        <dbReference type="ChEBI" id="CHEBI:597326"/>
    </cofactor>
</comment>
<evidence type="ECO:0000256" key="3">
    <source>
        <dbReference type="ARBA" id="ARBA00006490"/>
    </source>
</evidence>
<evidence type="ECO:0000256" key="12">
    <source>
        <dbReference type="RuleBase" id="RU004504"/>
    </source>
</evidence>
<dbReference type="PIRSF" id="PIRSF005572">
    <property type="entry name" value="NifS"/>
    <property type="match status" value="1"/>
</dbReference>
<comment type="catalytic activity">
    <reaction evidence="11">
        <text>(sulfur carrier)-H + L-cysteine = (sulfur carrier)-SH + L-alanine</text>
        <dbReference type="Rhea" id="RHEA:43892"/>
        <dbReference type="Rhea" id="RHEA-COMP:14737"/>
        <dbReference type="Rhea" id="RHEA-COMP:14739"/>
        <dbReference type="ChEBI" id="CHEBI:29917"/>
        <dbReference type="ChEBI" id="CHEBI:35235"/>
        <dbReference type="ChEBI" id="CHEBI:57972"/>
        <dbReference type="ChEBI" id="CHEBI:64428"/>
        <dbReference type="EC" id="2.8.1.7"/>
    </reaction>
</comment>
<keyword evidence="6" id="KW-0808">Transferase</keyword>
<keyword evidence="10" id="KW-0411">Iron-sulfur</keyword>
<comment type="similarity">
    <text evidence="3">Belongs to the class-V pyridoxal-phosphate-dependent aminotransferase family. NifS/IscS subfamily.</text>
</comment>
<evidence type="ECO:0000259" key="13">
    <source>
        <dbReference type="Pfam" id="PF00266"/>
    </source>
</evidence>
<evidence type="ECO:0000256" key="7">
    <source>
        <dbReference type="ARBA" id="ARBA00022723"/>
    </source>
</evidence>
<evidence type="ECO:0000256" key="2">
    <source>
        <dbReference type="ARBA" id="ARBA00003120"/>
    </source>
</evidence>
<evidence type="ECO:0000256" key="8">
    <source>
        <dbReference type="ARBA" id="ARBA00022898"/>
    </source>
</evidence>
<comment type="function">
    <text evidence="2">Catalyzes the removal of elemental sulfur atoms from cysteine to produce alanine. Seems to participate in the biosynthesis of the nitrogenase metalloclusters by providing the inorganic sulfur required for the Fe-S core formation.</text>
</comment>
<dbReference type="InterPro" id="IPR000192">
    <property type="entry name" value="Aminotrans_V_dom"/>
</dbReference>
<evidence type="ECO:0000256" key="5">
    <source>
        <dbReference type="ARBA" id="ARBA00013558"/>
    </source>
</evidence>
<keyword evidence="8" id="KW-0663">Pyridoxal phosphate</keyword>
<dbReference type="KEGG" id="mon:G8E03_16335"/>
<dbReference type="InterPro" id="IPR016454">
    <property type="entry name" value="Cysteine_dSase"/>
</dbReference>
<dbReference type="Gene3D" id="3.90.1150.10">
    <property type="entry name" value="Aspartate Aminotransferase, domain 1"/>
    <property type="match status" value="1"/>
</dbReference>
<keyword evidence="14" id="KW-0614">Plasmid</keyword>
<reference evidence="14 15" key="1">
    <citation type="submission" date="2020-03" db="EMBL/GenBank/DDBJ databases">
        <title>Complete genome sequence of Monaibacterium sp. ALG8 with diverse plasmids.</title>
        <authorList>
            <person name="Sun C."/>
        </authorList>
    </citation>
    <scope>NUCLEOTIDE SEQUENCE [LARGE SCALE GENOMIC DNA]</scope>
    <source>
        <strain evidence="14 15">ALG8</strain>
        <plasmid evidence="14 15">unnamed4</plasmid>
    </source>
</reference>
<dbReference type="PANTHER" id="PTHR11601">
    <property type="entry name" value="CYSTEINE DESULFURYLASE FAMILY MEMBER"/>
    <property type="match status" value="1"/>
</dbReference>
<name>A0A6G7VQR1_9RHOB</name>
<gene>
    <name evidence="14" type="ORF">G8E03_16335</name>
</gene>
<evidence type="ECO:0000256" key="1">
    <source>
        <dbReference type="ARBA" id="ARBA00001933"/>
    </source>
</evidence>
<dbReference type="SUPFAM" id="SSF53383">
    <property type="entry name" value="PLP-dependent transferases"/>
    <property type="match status" value="1"/>
</dbReference>
<accession>A0A6G7VQR1</accession>
<keyword evidence="15" id="KW-1185">Reference proteome</keyword>
<dbReference type="EC" id="2.8.1.7" evidence="4"/>
<keyword evidence="9" id="KW-0408">Iron</keyword>
<evidence type="ECO:0000313" key="14">
    <source>
        <dbReference type="EMBL" id="QIK42413.1"/>
    </source>
</evidence>
<dbReference type="RefSeq" id="WP_166195108.1">
    <property type="nucleotide sequence ID" value="NZ_CP049815.1"/>
</dbReference>
<organism evidence="14 15">
    <name type="scientific">Pontivivens nitratireducens</name>
    <dbReference type="NCBI Taxonomy" id="2758038"/>
    <lineage>
        <taxon>Bacteria</taxon>
        <taxon>Pseudomonadati</taxon>
        <taxon>Pseudomonadota</taxon>
        <taxon>Alphaproteobacteria</taxon>
        <taxon>Rhodobacterales</taxon>
        <taxon>Paracoccaceae</taxon>
        <taxon>Pontivivens</taxon>
    </lineage>
</organism>
<evidence type="ECO:0000256" key="9">
    <source>
        <dbReference type="ARBA" id="ARBA00023004"/>
    </source>
</evidence>
<evidence type="ECO:0000256" key="10">
    <source>
        <dbReference type="ARBA" id="ARBA00023014"/>
    </source>
</evidence>
<dbReference type="InterPro" id="IPR015421">
    <property type="entry name" value="PyrdxlP-dep_Trfase_major"/>
</dbReference>
<sequence length="387" mass="41512">MSAPIYLDHNASTPIDPEVLETVIRVSRDTYANPSSVEHSQGSAAARVVETARGQIAGHLNCKETELVFTAGSTEANNLAILGAFPRLKEAGRAHLITTKIEHPSVLACFDHLEGRGARVTRLGADEGGQVSLDELVEALTDETGLVSIMAANNETGVLQPILQAGQLAENAGALFHTDFSQASALVPLDLKNSPIHLASFSGHKAYGPKGVGALYRSIRKPRVNLAPVMFGGGQEKGLRAGTLNTPGIAGLGHAFELISKHVERDRERIGALRDQLERELKETLQVQINGNTQARLPNTISITINGVVPQALMQKLRNDLCFSASSACATEHVETSHVLLAMFGDTPRARNAFRLGLGRQTRREDISRVADLFGQAAHELLLLRSA</sequence>
<proteinExistence type="inferred from homology"/>
<keyword evidence="7" id="KW-0479">Metal-binding</keyword>
<dbReference type="PROSITE" id="PS00595">
    <property type="entry name" value="AA_TRANSFER_CLASS_5"/>
    <property type="match status" value="1"/>
</dbReference>
<dbReference type="InterPro" id="IPR015422">
    <property type="entry name" value="PyrdxlP-dep_Trfase_small"/>
</dbReference>
<evidence type="ECO:0000256" key="6">
    <source>
        <dbReference type="ARBA" id="ARBA00022679"/>
    </source>
</evidence>
<dbReference type="EMBL" id="CP049815">
    <property type="protein sequence ID" value="QIK42413.1"/>
    <property type="molecule type" value="Genomic_DNA"/>
</dbReference>
<evidence type="ECO:0000256" key="11">
    <source>
        <dbReference type="ARBA" id="ARBA00050776"/>
    </source>
</evidence>